<feature type="domain" description="HNH nuclease" evidence="1">
    <location>
        <begin position="4"/>
        <end position="38"/>
    </location>
</feature>
<evidence type="ECO:0000313" key="2">
    <source>
        <dbReference type="EMBL" id="KAJ4013723.1"/>
    </source>
</evidence>
<comment type="caution">
    <text evidence="2">The sequence shown here is derived from an EMBL/GenBank/DDBJ whole genome shotgun (WGS) entry which is preliminary data.</text>
</comment>
<evidence type="ECO:0000259" key="1">
    <source>
        <dbReference type="Pfam" id="PF13391"/>
    </source>
</evidence>
<sequence length="88" mass="9829">MEDTFGRGPSTDLFSPRNGLSLCAKIEILLDKGIIAIVPDVEDEPADPEHPLNDQAKRRAILKAWEQEKVRKYKVIVLADADDKTAKN</sequence>
<evidence type="ECO:0000313" key="3">
    <source>
        <dbReference type="Proteomes" id="UP001152130"/>
    </source>
</evidence>
<dbReference type="Proteomes" id="UP001152130">
    <property type="component" value="Unassembled WGS sequence"/>
</dbReference>
<name>A0A9W8UAM6_9HYPO</name>
<proteinExistence type="predicted"/>
<keyword evidence="3" id="KW-1185">Reference proteome</keyword>
<organism evidence="2 3">
    <name type="scientific">Fusarium irregulare</name>
    <dbReference type="NCBI Taxonomy" id="2494466"/>
    <lineage>
        <taxon>Eukaryota</taxon>
        <taxon>Fungi</taxon>
        <taxon>Dikarya</taxon>
        <taxon>Ascomycota</taxon>
        <taxon>Pezizomycotina</taxon>
        <taxon>Sordariomycetes</taxon>
        <taxon>Hypocreomycetidae</taxon>
        <taxon>Hypocreales</taxon>
        <taxon>Nectriaceae</taxon>
        <taxon>Fusarium</taxon>
        <taxon>Fusarium incarnatum-equiseti species complex</taxon>
    </lineage>
</organism>
<protein>
    <recommendedName>
        <fullName evidence="1">HNH nuclease domain-containing protein</fullName>
    </recommendedName>
</protein>
<accession>A0A9W8UAM6</accession>
<reference evidence="2" key="1">
    <citation type="submission" date="2022-10" db="EMBL/GenBank/DDBJ databases">
        <title>Fusarium specimens isolated from Avocado Roots.</title>
        <authorList>
            <person name="Stajich J."/>
            <person name="Roper C."/>
            <person name="Heimlech-Rivalta G."/>
        </authorList>
    </citation>
    <scope>NUCLEOTIDE SEQUENCE</scope>
    <source>
        <strain evidence="2">CF00143</strain>
    </source>
</reference>
<dbReference type="EMBL" id="JAPDHF010000008">
    <property type="protein sequence ID" value="KAJ4013723.1"/>
    <property type="molecule type" value="Genomic_DNA"/>
</dbReference>
<dbReference type="AlphaFoldDB" id="A0A9W8UAM6"/>
<gene>
    <name evidence="2" type="ORF">NW766_005962</name>
</gene>
<dbReference type="Pfam" id="PF13391">
    <property type="entry name" value="HNH_2"/>
    <property type="match status" value="1"/>
</dbReference>
<dbReference type="InterPro" id="IPR003615">
    <property type="entry name" value="HNH_nuc"/>
</dbReference>